<reference evidence="2 3" key="1">
    <citation type="journal article" date="2014" name="Genome Announc.">
        <title>Genome Sequence of a Promising Hydrogen-Producing Facultative Anaerobic Bacterium, Brevundimonas naejangsanensis Strain B1.</title>
        <authorList>
            <person name="Su H."/>
            <person name="Zhang T."/>
            <person name="Bao M."/>
            <person name="Jiang Y."/>
            <person name="Wang Y."/>
            <person name="Tan T."/>
        </authorList>
    </citation>
    <scope>NUCLEOTIDE SEQUENCE [LARGE SCALE GENOMIC DNA]</scope>
    <source>
        <strain evidence="2 3">B1</strain>
    </source>
</reference>
<organism evidence="2 3">
    <name type="scientific">Brevundimonas naejangsanensis</name>
    <dbReference type="NCBI Taxonomy" id="588932"/>
    <lineage>
        <taxon>Bacteria</taxon>
        <taxon>Pseudomonadati</taxon>
        <taxon>Pseudomonadota</taxon>
        <taxon>Alphaproteobacteria</taxon>
        <taxon>Caulobacterales</taxon>
        <taxon>Caulobacteraceae</taxon>
        <taxon>Brevundimonas</taxon>
    </lineage>
</organism>
<protein>
    <recommendedName>
        <fullName evidence="4">PepSY domain-containing protein</fullName>
    </recommendedName>
</protein>
<dbReference type="Proteomes" id="UP000077603">
    <property type="component" value="Chromosome"/>
</dbReference>
<evidence type="ECO:0008006" key="4">
    <source>
        <dbReference type="Google" id="ProtNLM"/>
    </source>
</evidence>
<dbReference type="AlphaFoldDB" id="A0A172Y3L8"/>
<dbReference type="STRING" id="588932.DA69_02970"/>
<dbReference type="PROSITE" id="PS51257">
    <property type="entry name" value="PROKAR_LIPOPROTEIN"/>
    <property type="match status" value="1"/>
</dbReference>
<sequence length="117" mass="11660">MTRALIGLAGAALLLGACGNGRDAEAPVEGPVVSESETPRNPAVDTTQNAADGTLTPGANSFTEGQARSAIEKQGYAQIGALSQGQDGVWTATAVKDGVQSKVSVDYKGVVSASPAS</sequence>
<feature type="region of interest" description="Disordered" evidence="1">
    <location>
        <begin position="24"/>
        <end position="62"/>
    </location>
</feature>
<evidence type="ECO:0000313" key="3">
    <source>
        <dbReference type="Proteomes" id="UP000077603"/>
    </source>
</evidence>
<feature type="compositionally biased region" description="Polar residues" evidence="1">
    <location>
        <begin position="44"/>
        <end position="62"/>
    </location>
</feature>
<dbReference type="RefSeq" id="WP_025977533.1">
    <property type="nucleotide sequence ID" value="NZ_CP015614.1"/>
</dbReference>
<evidence type="ECO:0000313" key="2">
    <source>
        <dbReference type="EMBL" id="ANF53803.1"/>
    </source>
</evidence>
<evidence type="ECO:0000256" key="1">
    <source>
        <dbReference type="SAM" id="MobiDB-lite"/>
    </source>
</evidence>
<name>A0A172Y3L8_9CAUL</name>
<dbReference type="EMBL" id="CP015614">
    <property type="protein sequence ID" value="ANF53803.1"/>
    <property type="molecule type" value="Genomic_DNA"/>
</dbReference>
<keyword evidence="3" id="KW-1185">Reference proteome</keyword>
<dbReference type="KEGG" id="bne:DA69_02970"/>
<dbReference type="OrthoDB" id="7376531at2"/>
<gene>
    <name evidence="2" type="ORF">DA69_02970</name>
</gene>
<accession>A0A172Y3L8</accession>
<proteinExistence type="predicted"/>